<accession>A0A3P1WQ29</accession>
<dbReference type="AlphaFoldDB" id="A0A3P1WQ29"/>
<proteinExistence type="predicted"/>
<dbReference type="SUPFAM" id="SSF51905">
    <property type="entry name" value="FAD/NAD(P)-binding domain"/>
    <property type="match status" value="1"/>
</dbReference>
<evidence type="ECO:0000259" key="1">
    <source>
        <dbReference type="Pfam" id="PF01593"/>
    </source>
</evidence>
<dbReference type="Proteomes" id="UP000280935">
    <property type="component" value="Unassembled WGS sequence"/>
</dbReference>
<dbReference type="EMBL" id="RQYT01000031">
    <property type="protein sequence ID" value="RRD48729.1"/>
    <property type="molecule type" value="Genomic_DNA"/>
</dbReference>
<gene>
    <name evidence="2" type="ORF">EII35_11475</name>
</gene>
<dbReference type="PANTHER" id="PTHR42841">
    <property type="entry name" value="AMINE OXIDASE"/>
    <property type="match status" value="1"/>
</dbReference>
<dbReference type="OrthoDB" id="9767561at2"/>
<dbReference type="RefSeq" id="WP_125228609.1">
    <property type="nucleotide sequence ID" value="NZ_RQYT01000031.1"/>
</dbReference>
<protein>
    <submittedName>
        <fullName evidence="2">FAD-dependent oxidoreductase</fullName>
    </submittedName>
</protein>
<dbReference type="Gene3D" id="3.50.50.60">
    <property type="entry name" value="FAD/NAD(P)-binding domain"/>
    <property type="match status" value="1"/>
</dbReference>
<evidence type="ECO:0000313" key="2">
    <source>
        <dbReference type="EMBL" id="RRD48729.1"/>
    </source>
</evidence>
<name>A0A3P1WQ29_9ACTN</name>
<organism evidence="2 3">
    <name type="scientific">Arachnia propionica</name>
    <dbReference type="NCBI Taxonomy" id="1750"/>
    <lineage>
        <taxon>Bacteria</taxon>
        <taxon>Bacillati</taxon>
        <taxon>Actinomycetota</taxon>
        <taxon>Actinomycetes</taxon>
        <taxon>Propionibacteriales</taxon>
        <taxon>Propionibacteriaceae</taxon>
        <taxon>Arachnia</taxon>
    </lineage>
</organism>
<evidence type="ECO:0000313" key="3">
    <source>
        <dbReference type="Proteomes" id="UP000280935"/>
    </source>
</evidence>
<reference evidence="2 3" key="1">
    <citation type="submission" date="2018-11" db="EMBL/GenBank/DDBJ databases">
        <title>Genomes From Bacteria Associated with the Canine Oral Cavity: a Test Case for Automated Genome-Based Taxonomic Assignment.</title>
        <authorList>
            <person name="Coil D.A."/>
            <person name="Jospin G."/>
            <person name="Darling A.E."/>
            <person name="Wallis C."/>
            <person name="Davis I.J."/>
            <person name="Harris S."/>
            <person name="Eisen J.A."/>
            <person name="Holcombe L.J."/>
            <person name="O'Flynn C."/>
        </authorList>
    </citation>
    <scope>NUCLEOTIDE SEQUENCE [LARGE SCALE GENOMIC DNA]</scope>
    <source>
        <strain evidence="2 3">OH2822_COT-296</strain>
    </source>
</reference>
<comment type="caution">
    <text evidence="2">The sequence shown here is derived from an EMBL/GenBank/DDBJ whole genome shotgun (WGS) entry which is preliminary data.</text>
</comment>
<sequence>MDTTDLTADVIVVGAGVAGLAAARRLRDLEHTVTVLEASDRIGGRITTDEVDGFLVDRGFQVLNPAYRHLGRSIDVSRLGMRPFPRAVRVRTDHGLVELVDPTRRPQALPAMLRSGLLGKQDLAAVRLLMQLRGVDSTRGEAFDRVGFTGPLRRRVVDPFLSGVVCERDGSTSWHHTAWLIGRFVAGTPGLPSGGMRTLPRLLAEGLDVRTGQHVTTIEPTDGLVRVTTRGGEVLSCRIVIVAAGPEATCSLTNHPAPPMRGTRTFWFSTSESPSDSPAIHIDGRERADVGHPVVTSCVISHLAPEYAPDGQHLVAALTLTADNDPTEENTRHHLSELFGVDTGPWRMIATQDIPGTLPAVLPGEAAGPRVERNGAVISCGDHFGNASTDGAMASGHQAARLAAQVIRNPM</sequence>
<dbReference type="InterPro" id="IPR036188">
    <property type="entry name" value="FAD/NAD-bd_sf"/>
</dbReference>
<dbReference type="InterPro" id="IPR002937">
    <property type="entry name" value="Amino_oxidase"/>
</dbReference>
<dbReference type="Pfam" id="PF01593">
    <property type="entry name" value="Amino_oxidase"/>
    <property type="match status" value="1"/>
</dbReference>
<feature type="domain" description="Amine oxidase" evidence="1">
    <location>
        <begin position="17"/>
        <end position="402"/>
    </location>
</feature>
<dbReference type="GO" id="GO:0016491">
    <property type="term" value="F:oxidoreductase activity"/>
    <property type="evidence" value="ECO:0007669"/>
    <property type="project" value="InterPro"/>
</dbReference>